<dbReference type="EMBL" id="JAULSN010000001">
    <property type="protein sequence ID" value="KAK3382778.1"/>
    <property type="molecule type" value="Genomic_DNA"/>
</dbReference>
<proteinExistence type="predicted"/>
<evidence type="ECO:0008006" key="4">
    <source>
        <dbReference type="Google" id="ProtNLM"/>
    </source>
</evidence>
<keyword evidence="1" id="KW-0732">Signal</keyword>
<dbReference type="Proteomes" id="UP001287356">
    <property type="component" value="Unassembled WGS sequence"/>
</dbReference>
<feature type="chain" id="PRO_5041897974" description="Secreted protein" evidence="1">
    <location>
        <begin position="33"/>
        <end position="90"/>
    </location>
</feature>
<accession>A0AAE0TX47</accession>
<organism evidence="2 3">
    <name type="scientific">Lasiosphaeria ovina</name>
    <dbReference type="NCBI Taxonomy" id="92902"/>
    <lineage>
        <taxon>Eukaryota</taxon>
        <taxon>Fungi</taxon>
        <taxon>Dikarya</taxon>
        <taxon>Ascomycota</taxon>
        <taxon>Pezizomycotina</taxon>
        <taxon>Sordariomycetes</taxon>
        <taxon>Sordariomycetidae</taxon>
        <taxon>Sordariales</taxon>
        <taxon>Lasiosphaeriaceae</taxon>
        <taxon>Lasiosphaeria</taxon>
    </lineage>
</organism>
<protein>
    <recommendedName>
        <fullName evidence="4">Secreted protein</fullName>
    </recommendedName>
</protein>
<gene>
    <name evidence="2" type="ORF">B0T24DRAFT_22943</name>
</gene>
<dbReference type="AlphaFoldDB" id="A0AAE0TX47"/>
<sequence>MLCSSLFPLLYSFSVHLHLLSFHLSVSDQCLCYGNGEENIQHEVIDNLVEKTNTLNQQNKRHIAFMINLRLDKNDSADATHVAQAINMGW</sequence>
<name>A0AAE0TX47_9PEZI</name>
<reference evidence="2" key="1">
    <citation type="journal article" date="2023" name="Mol. Phylogenet. Evol.">
        <title>Genome-scale phylogeny and comparative genomics of the fungal order Sordariales.</title>
        <authorList>
            <person name="Hensen N."/>
            <person name="Bonometti L."/>
            <person name="Westerberg I."/>
            <person name="Brannstrom I.O."/>
            <person name="Guillou S."/>
            <person name="Cros-Aarteil S."/>
            <person name="Calhoun S."/>
            <person name="Haridas S."/>
            <person name="Kuo A."/>
            <person name="Mondo S."/>
            <person name="Pangilinan J."/>
            <person name="Riley R."/>
            <person name="LaButti K."/>
            <person name="Andreopoulos B."/>
            <person name="Lipzen A."/>
            <person name="Chen C."/>
            <person name="Yan M."/>
            <person name="Daum C."/>
            <person name="Ng V."/>
            <person name="Clum A."/>
            <person name="Steindorff A."/>
            <person name="Ohm R.A."/>
            <person name="Martin F."/>
            <person name="Silar P."/>
            <person name="Natvig D.O."/>
            <person name="Lalanne C."/>
            <person name="Gautier V."/>
            <person name="Ament-Velasquez S.L."/>
            <person name="Kruys A."/>
            <person name="Hutchinson M.I."/>
            <person name="Powell A.J."/>
            <person name="Barry K."/>
            <person name="Miller A.N."/>
            <person name="Grigoriev I.V."/>
            <person name="Debuchy R."/>
            <person name="Gladieux P."/>
            <person name="Hiltunen Thoren M."/>
            <person name="Johannesson H."/>
        </authorList>
    </citation>
    <scope>NUCLEOTIDE SEQUENCE</scope>
    <source>
        <strain evidence="2">CBS 958.72</strain>
    </source>
</reference>
<keyword evidence="3" id="KW-1185">Reference proteome</keyword>
<evidence type="ECO:0000256" key="1">
    <source>
        <dbReference type="SAM" id="SignalP"/>
    </source>
</evidence>
<comment type="caution">
    <text evidence="2">The sequence shown here is derived from an EMBL/GenBank/DDBJ whole genome shotgun (WGS) entry which is preliminary data.</text>
</comment>
<evidence type="ECO:0000313" key="2">
    <source>
        <dbReference type="EMBL" id="KAK3382778.1"/>
    </source>
</evidence>
<reference evidence="2" key="2">
    <citation type="submission" date="2023-06" db="EMBL/GenBank/DDBJ databases">
        <authorList>
            <consortium name="Lawrence Berkeley National Laboratory"/>
            <person name="Haridas S."/>
            <person name="Hensen N."/>
            <person name="Bonometti L."/>
            <person name="Westerberg I."/>
            <person name="Brannstrom I.O."/>
            <person name="Guillou S."/>
            <person name="Cros-Aarteil S."/>
            <person name="Calhoun S."/>
            <person name="Kuo A."/>
            <person name="Mondo S."/>
            <person name="Pangilinan J."/>
            <person name="Riley R."/>
            <person name="Labutti K."/>
            <person name="Andreopoulos B."/>
            <person name="Lipzen A."/>
            <person name="Chen C."/>
            <person name="Yanf M."/>
            <person name="Daum C."/>
            <person name="Ng V."/>
            <person name="Clum A."/>
            <person name="Steindorff A."/>
            <person name="Ohm R."/>
            <person name="Martin F."/>
            <person name="Silar P."/>
            <person name="Natvig D."/>
            <person name="Lalanne C."/>
            <person name="Gautier V."/>
            <person name="Ament-Velasquez S.L."/>
            <person name="Kruys A."/>
            <person name="Hutchinson M.I."/>
            <person name="Powell A.J."/>
            <person name="Barry K."/>
            <person name="Miller A.N."/>
            <person name="Grigoriev I.V."/>
            <person name="Debuchy R."/>
            <person name="Gladieux P."/>
            <person name="Thoren M.H."/>
            <person name="Johannesson H."/>
        </authorList>
    </citation>
    <scope>NUCLEOTIDE SEQUENCE</scope>
    <source>
        <strain evidence="2">CBS 958.72</strain>
    </source>
</reference>
<evidence type="ECO:0000313" key="3">
    <source>
        <dbReference type="Proteomes" id="UP001287356"/>
    </source>
</evidence>
<feature type="signal peptide" evidence="1">
    <location>
        <begin position="1"/>
        <end position="32"/>
    </location>
</feature>